<dbReference type="KEGG" id="ptan:CRYO30217_02886"/>
<evidence type="ECO:0000313" key="2">
    <source>
        <dbReference type="EMBL" id="CAG5085789.1"/>
    </source>
</evidence>
<feature type="domain" description="DUF7948" evidence="1">
    <location>
        <begin position="35"/>
        <end position="253"/>
    </location>
</feature>
<dbReference type="AlphaFoldDB" id="A0A916NIU0"/>
<organism evidence="2 3">
    <name type="scientific">Parvicella tangerina</name>
    <dbReference type="NCBI Taxonomy" id="2829795"/>
    <lineage>
        <taxon>Bacteria</taxon>
        <taxon>Pseudomonadati</taxon>
        <taxon>Bacteroidota</taxon>
        <taxon>Flavobacteriia</taxon>
        <taxon>Flavobacteriales</taxon>
        <taxon>Parvicellaceae</taxon>
        <taxon>Parvicella</taxon>
    </lineage>
</organism>
<dbReference type="Proteomes" id="UP000683507">
    <property type="component" value="Chromosome"/>
</dbReference>
<gene>
    <name evidence="2" type="ORF">CRYO30217_02886</name>
</gene>
<proteinExistence type="predicted"/>
<reference evidence="2" key="1">
    <citation type="submission" date="2021-04" db="EMBL/GenBank/DDBJ databases">
        <authorList>
            <person name="Rodrigo-Torres L."/>
            <person name="Arahal R. D."/>
            <person name="Lucena T."/>
        </authorList>
    </citation>
    <scope>NUCLEOTIDE SEQUENCE</scope>
    <source>
        <strain evidence="2">AS29M-1</strain>
    </source>
</reference>
<keyword evidence="3" id="KW-1185">Reference proteome</keyword>
<sequence>MEIARNLTVYLMKYTFRILPLLVLMGWSNIYTSQFVENKGQVYDAEGQLHSEVKFTYQLGDAEVFFLDNKVVYAIKNVHREVLEGHEPGSDVYDSLFREMTYDVNRVDLEFEGANENVELLGSDKASYSSNYYHADLVNVQNAPVYEKLTYKEMYDHIDFVFYPNEAGLKYDIVLHKGADLSDVSLFYNGAENVRVTDNELVIETEFLDLVEDIPYSYMNGDEKAEVDVAYSIHENRIKFKTDQGYNSLVIDPSLTWCTYFESTVTSFGGLDYEYIEADASGNLFLVATDNKGGFPMVDPGGSAYSQAYASGAELYIAKFNSSRQLVWATNIGGTSGDYVYGTDPMAIDNGMVHLTGYSNSTWPLVNGSGYYNAADDPNFYVRFDVSTGELVHSTFIGGIVRQRPLWILVQQVKLFLVWEPMTGVQGL</sequence>
<evidence type="ECO:0000259" key="1">
    <source>
        <dbReference type="Pfam" id="PF25778"/>
    </source>
</evidence>
<evidence type="ECO:0000313" key="3">
    <source>
        <dbReference type="Proteomes" id="UP000683507"/>
    </source>
</evidence>
<dbReference type="Pfam" id="PF25778">
    <property type="entry name" value="DUF7948"/>
    <property type="match status" value="1"/>
</dbReference>
<dbReference type="InterPro" id="IPR057708">
    <property type="entry name" value="DUF7948"/>
</dbReference>
<dbReference type="EMBL" id="OU015584">
    <property type="protein sequence ID" value="CAG5085789.1"/>
    <property type="molecule type" value="Genomic_DNA"/>
</dbReference>
<protein>
    <recommendedName>
        <fullName evidence="1">DUF7948 domain-containing protein</fullName>
    </recommendedName>
</protein>
<name>A0A916NIU0_9FLAO</name>
<accession>A0A916NIU0</accession>